<evidence type="ECO:0000256" key="2">
    <source>
        <dbReference type="ARBA" id="ARBA00022475"/>
    </source>
</evidence>
<comment type="cofactor">
    <cofactor evidence="6">
        <name>Zn(2+)</name>
        <dbReference type="ChEBI" id="CHEBI:29105"/>
    </cofactor>
</comment>
<dbReference type="GO" id="GO:0005886">
    <property type="term" value="C:plasma membrane"/>
    <property type="evidence" value="ECO:0007669"/>
    <property type="project" value="UniProtKB-SubCell"/>
</dbReference>
<dbReference type="HAMAP" id="MF_01871">
    <property type="entry name" value="DabA"/>
    <property type="match status" value="1"/>
</dbReference>
<evidence type="ECO:0000313" key="7">
    <source>
        <dbReference type="EMBL" id="OAN37809.1"/>
    </source>
</evidence>
<dbReference type="AlphaFoldDB" id="A0A178LW35"/>
<gene>
    <name evidence="6" type="primary">dabA</name>
    <name evidence="7" type="ORF">A4X20_20780</name>
</gene>
<evidence type="ECO:0000256" key="6">
    <source>
        <dbReference type="HAMAP-Rule" id="MF_01871"/>
    </source>
</evidence>
<comment type="subcellular location">
    <subcellularLocation>
        <location evidence="6">Cell membrane</location>
        <topology evidence="6">Peripheral membrane protein</topology>
    </subcellularLocation>
</comment>
<evidence type="ECO:0000256" key="4">
    <source>
        <dbReference type="ARBA" id="ARBA00022833"/>
    </source>
</evidence>
<keyword evidence="1 6" id="KW-0813">Transport</keyword>
<keyword evidence="2 6" id="KW-1003">Cell membrane</keyword>
<organism evidence="7 8">
    <name type="scientific">Mycolicibacterium iranicum</name>
    <name type="common">Mycobacterium iranicum</name>
    <dbReference type="NCBI Taxonomy" id="912594"/>
    <lineage>
        <taxon>Bacteria</taxon>
        <taxon>Bacillati</taxon>
        <taxon>Actinomycetota</taxon>
        <taxon>Actinomycetes</taxon>
        <taxon>Mycobacteriales</taxon>
        <taxon>Mycobacteriaceae</taxon>
        <taxon>Mycolicibacterium</taxon>
    </lineage>
</organism>
<feature type="binding site" evidence="6">
    <location>
        <position position="532"/>
    </location>
    <ligand>
        <name>Zn(2+)</name>
        <dbReference type="ChEBI" id="CHEBI:29105"/>
    </ligand>
</feature>
<evidence type="ECO:0000313" key="8">
    <source>
        <dbReference type="Proteomes" id="UP000078396"/>
    </source>
</evidence>
<accession>A0A178LW35</accession>
<evidence type="ECO:0000256" key="5">
    <source>
        <dbReference type="ARBA" id="ARBA00023136"/>
    </source>
</evidence>
<comment type="similarity">
    <text evidence="6">Belongs to the inorganic carbon transporter (TC 9.A.2) DabA family.</text>
</comment>
<dbReference type="Proteomes" id="UP000078396">
    <property type="component" value="Unassembled WGS sequence"/>
</dbReference>
<feature type="binding site" evidence="6">
    <location>
        <position position="360"/>
    </location>
    <ligand>
        <name>Zn(2+)</name>
        <dbReference type="ChEBI" id="CHEBI:29105"/>
    </ligand>
</feature>
<keyword evidence="5 6" id="KW-0472">Membrane</keyword>
<dbReference type="EMBL" id="LWCS01000024">
    <property type="protein sequence ID" value="OAN37809.1"/>
    <property type="molecule type" value="Genomic_DNA"/>
</dbReference>
<feature type="binding site" evidence="6">
    <location>
        <position position="547"/>
    </location>
    <ligand>
        <name>Zn(2+)</name>
        <dbReference type="ChEBI" id="CHEBI:29105"/>
    </ligand>
</feature>
<proteinExistence type="inferred from homology"/>
<evidence type="ECO:0000256" key="1">
    <source>
        <dbReference type="ARBA" id="ARBA00022448"/>
    </source>
</evidence>
<feature type="binding site" evidence="6">
    <location>
        <position position="358"/>
    </location>
    <ligand>
        <name>Zn(2+)</name>
        <dbReference type="ChEBI" id="CHEBI:29105"/>
    </ligand>
</feature>
<keyword evidence="4 6" id="KW-0862">Zinc</keyword>
<evidence type="ECO:0000256" key="3">
    <source>
        <dbReference type="ARBA" id="ARBA00022723"/>
    </source>
</evidence>
<comment type="subunit">
    <text evidence="6">Forms a complex with DabB.</text>
</comment>
<dbReference type="OrthoDB" id="9805101at2"/>
<dbReference type="PANTHER" id="PTHR38344">
    <property type="entry name" value="UPF0753 PROTEIN AQ_863"/>
    <property type="match status" value="1"/>
</dbReference>
<comment type="caution">
    <text evidence="7">The sequence shown here is derived from an EMBL/GenBank/DDBJ whole genome shotgun (WGS) entry which is preliminary data.</text>
</comment>
<dbReference type="STRING" id="912594.AWC12_11300"/>
<name>A0A178LW35_MYCIR</name>
<dbReference type="InterPro" id="IPR018752">
    <property type="entry name" value="DabA"/>
</dbReference>
<dbReference type="RefSeq" id="WP_064282242.1">
    <property type="nucleotide sequence ID" value="NZ_LWCS01000024.1"/>
</dbReference>
<dbReference type="PANTHER" id="PTHR38344:SF1">
    <property type="entry name" value="INORGANIC CARBON TRANSPORTER SUBUNIT DABA-RELATED"/>
    <property type="match status" value="1"/>
</dbReference>
<comment type="function">
    <text evidence="6">Part of an energy-coupled inorganic carbon pump.</text>
</comment>
<sequence length="852" mass="93054">MTNSTTNQPDSRRARLRSDVRIAARVLPTHYPLDTFVAVNPLAGLQAMPFEQAVRRAGDLYGTPGTLREAAFRKLYHQGRITDADLDRTLLRRYPILADEPELQLANRRLSAIALLRADLLHGIPAPEPRRLYRTRAEERGIEAARVVDAQTSKWMAAFLGEAGWPMPARERGFYSAWRALAPTDRTLPRIVRARLRGVAERPDDGVLEALIALGIPDQNRVTYLQAHLTRLPGWAAHVNWCADRDSGVDLIQYLAMRLSYEAALLENQNDQIAEPVAVAPNTARDRAAHLFAVWGVVGATESDVATAARILAALPSPARPLIWQNAFEAHYQDGLLTDLRSRPPRSAEPVHTHLITCIDTRSEGLRRHLESFCGYQTLGFAGFFAVAIRFTDLLGGAPADLCPVLIRPHHHIAEKPVPEALSLAGRRVSGAITLGGAESAYHAAKESPAGPFTLAEAAGWIAAPLSAAKTLAPAAVASVRRRLRDAIIPEAQTLLTVDSIPLHERVLFAQVTLKTIGLTTEFGRLVVLCAHHSGTENNPYQASLDCGACGGQGGGPNARTAARILNQTEVRDELRSAGIDIPDHTHVVAALHDTATDRVSVLDKHLTPDTHRADIDRLEADLACAGRALAAERCALLPGARLGASPRAAARHVGRRAADWAQVYPEWGLAGNAAFIVAPRDVTRGLDLRRRTFLHSYDADADTDATALETILTAPMVVAQWINCQYYFSAVAPEVFGAGSKTVHNVVGSVGVIAGHTGDLRLGLPWQSVSYGDRLLHEPLRLLAVIQAPLARIDTVVERNPILQQLFGNDWIVVAAREDPTHSWQRWTRAGWRPWAETVRAQQVHDEEMIP</sequence>
<protein>
    <recommendedName>
        <fullName evidence="6">Probable inorganic carbon transporter subunit DabA</fullName>
    </recommendedName>
</protein>
<reference evidence="7 8" key="1">
    <citation type="submission" date="2016-04" db="EMBL/GenBank/DDBJ databases">
        <title>Draft Genome Sequences of Staphylococcus capitis Strain H36, S. capitis Strain H65, S. cohnii Strain H62, S. hominis Strain H69, Mycobacterium iranicum Strain H39, Plantibacter sp. Strain H53, Pseudomonas oryzihabitans Strain H72, and Microbacterium sp. Strain H83, isolated from residential settings.</title>
        <authorList>
            <person name="Lymperopoulou D."/>
            <person name="Adams R.I."/>
            <person name="Lindow S."/>
            <person name="Coil D.A."/>
            <person name="Jospin G."/>
            <person name="Eisen J.A."/>
        </authorList>
    </citation>
    <scope>NUCLEOTIDE SEQUENCE [LARGE SCALE GENOMIC DNA]</scope>
    <source>
        <strain evidence="7 8">H39</strain>
    </source>
</reference>
<dbReference type="Pfam" id="PF10070">
    <property type="entry name" value="DabA"/>
    <property type="match status" value="1"/>
</dbReference>
<dbReference type="eggNOG" id="COG3002">
    <property type="taxonomic scope" value="Bacteria"/>
</dbReference>
<keyword evidence="3 6" id="KW-0479">Metal-binding</keyword>
<dbReference type="GO" id="GO:0008270">
    <property type="term" value="F:zinc ion binding"/>
    <property type="evidence" value="ECO:0007669"/>
    <property type="project" value="UniProtKB-UniRule"/>
</dbReference>